<proteinExistence type="predicted"/>
<comment type="caution">
    <text evidence="2">The sequence shown here is derived from an EMBL/GenBank/DDBJ whole genome shotgun (WGS) entry which is preliminary data.</text>
</comment>
<name>A0A074LS24_9BACL</name>
<dbReference type="RefSeq" id="WP_052036251.1">
    <property type="nucleotide sequence ID" value="NZ_JMIR01000013.1"/>
</dbReference>
<feature type="region of interest" description="Disordered" evidence="1">
    <location>
        <begin position="536"/>
        <end position="558"/>
    </location>
</feature>
<dbReference type="EMBL" id="JMIR01000013">
    <property type="protein sequence ID" value="KEO83290.1"/>
    <property type="molecule type" value="Genomic_DNA"/>
</dbReference>
<dbReference type="STRING" id="1157490.EL26_11415"/>
<dbReference type="OrthoDB" id="1982228at2"/>
<evidence type="ECO:0000313" key="3">
    <source>
        <dbReference type="Proteomes" id="UP000027931"/>
    </source>
</evidence>
<sequence>MQSSRPYPFERNRYFYGKLLTVRDFESEQTYMNQKRWLLNRLLHGVGVVTGLQVTTAGERKITVNAGLAFDYQGREIIVEERQTLDLSTVPGFQNNGDYSKIVYLCLKYDETGKEMVHSVAGTGRKEEVSEYNRLVEGYQLFIKEEAPPLQQFEATQLAATTVLLHEDRDVRILHQVPQYAQANDKFTARLLIQRISQQRHVRIELGLTTDGCLLEDKQAQGGRLVFEKEFDSEEYNAAYSYTLRALPPEPGKAAATVALKPSDVKLFLQGNEVTVTRSAQHSVQVSCEPVAQQLLEKACARALEDVMTAPNDQCLYLAQLHLQPWGASYKVESIVPVPFFEQVHNASLLFNLGVANGGGASGAEGFLDVQADTVQLPAETPAHLDVSYDNANRVLKFTLGLPEAPKPVLPKTATSGWIDLFLIEKNKPGLFGKAERSYVSNEIPHGLGNGQVLITLGVETDDSLLADAQTQVFGDPDIFRDTEFATELPKHTLGALVYPNRGTFRVGLKLHQPTELGKLRIRWWATKSEDAKPVYETAQPRWEAAAGSSGEPNLPED</sequence>
<protein>
    <submittedName>
        <fullName evidence="2">Uncharacterized protein</fullName>
    </submittedName>
</protein>
<dbReference type="AlphaFoldDB" id="A0A074LS24"/>
<dbReference type="Proteomes" id="UP000027931">
    <property type="component" value="Unassembled WGS sequence"/>
</dbReference>
<reference evidence="2 3" key="1">
    <citation type="journal article" date="2013" name="Int. J. Syst. Evol. Microbiol.">
        <title>Tumebacillus flagellatus sp. nov., an alpha-amylase/pullulanase-producing bacterium isolated from cassava wastewater.</title>
        <authorList>
            <person name="Wang Q."/>
            <person name="Xie N."/>
            <person name="Qin Y."/>
            <person name="Shen N."/>
            <person name="Zhu J."/>
            <person name="Mi H."/>
            <person name="Huang R."/>
        </authorList>
    </citation>
    <scope>NUCLEOTIDE SEQUENCE [LARGE SCALE GENOMIC DNA]</scope>
    <source>
        <strain evidence="2 3">GST4</strain>
    </source>
</reference>
<accession>A0A074LS24</accession>
<organism evidence="2 3">
    <name type="scientific">Tumebacillus flagellatus</name>
    <dbReference type="NCBI Taxonomy" id="1157490"/>
    <lineage>
        <taxon>Bacteria</taxon>
        <taxon>Bacillati</taxon>
        <taxon>Bacillota</taxon>
        <taxon>Bacilli</taxon>
        <taxon>Bacillales</taxon>
        <taxon>Alicyclobacillaceae</taxon>
        <taxon>Tumebacillus</taxon>
    </lineage>
</organism>
<dbReference type="eggNOG" id="COG3210">
    <property type="taxonomic scope" value="Bacteria"/>
</dbReference>
<gene>
    <name evidence="2" type="ORF">EL26_11415</name>
</gene>
<evidence type="ECO:0000313" key="2">
    <source>
        <dbReference type="EMBL" id="KEO83290.1"/>
    </source>
</evidence>
<keyword evidence="3" id="KW-1185">Reference proteome</keyword>
<evidence type="ECO:0000256" key="1">
    <source>
        <dbReference type="SAM" id="MobiDB-lite"/>
    </source>
</evidence>